<dbReference type="AlphaFoldDB" id="A0AAE0L122"/>
<dbReference type="Proteomes" id="UP001190700">
    <property type="component" value="Unassembled WGS sequence"/>
</dbReference>
<comment type="caution">
    <text evidence="2">The sequence shown here is derived from an EMBL/GenBank/DDBJ whole genome shotgun (WGS) entry which is preliminary data.</text>
</comment>
<keyword evidence="3" id="KW-1185">Reference proteome</keyword>
<keyword evidence="1" id="KW-0812">Transmembrane</keyword>
<keyword evidence="1" id="KW-1133">Transmembrane helix</keyword>
<evidence type="ECO:0000256" key="1">
    <source>
        <dbReference type="SAM" id="Phobius"/>
    </source>
</evidence>
<evidence type="ECO:0000313" key="3">
    <source>
        <dbReference type="Proteomes" id="UP001190700"/>
    </source>
</evidence>
<protein>
    <submittedName>
        <fullName evidence="2">Uncharacterized protein</fullName>
    </submittedName>
</protein>
<evidence type="ECO:0000313" key="2">
    <source>
        <dbReference type="EMBL" id="KAK3267815.1"/>
    </source>
</evidence>
<proteinExistence type="predicted"/>
<keyword evidence="1" id="KW-0472">Membrane</keyword>
<feature type="transmembrane region" description="Helical" evidence="1">
    <location>
        <begin position="107"/>
        <end position="132"/>
    </location>
</feature>
<gene>
    <name evidence="2" type="ORF">CYMTET_23658</name>
</gene>
<accession>A0AAE0L122</accession>
<dbReference type="EMBL" id="LGRX02012184">
    <property type="protein sequence ID" value="KAK3267815.1"/>
    <property type="molecule type" value="Genomic_DNA"/>
</dbReference>
<organism evidence="2 3">
    <name type="scientific">Cymbomonas tetramitiformis</name>
    <dbReference type="NCBI Taxonomy" id="36881"/>
    <lineage>
        <taxon>Eukaryota</taxon>
        <taxon>Viridiplantae</taxon>
        <taxon>Chlorophyta</taxon>
        <taxon>Pyramimonadophyceae</taxon>
        <taxon>Pyramimonadales</taxon>
        <taxon>Pyramimonadaceae</taxon>
        <taxon>Cymbomonas</taxon>
    </lineage>
</organism>
<name>A0AAE0L122_9CHLO</name>
<reference evidence="2 3" key="1">
    <citation type="journal article" date="2015" name="Genome Biol. Evol.">
        <title>Comparative Genomics of a Bacterivorous Green Alga Reveals Evolutionary Causalities and Consequences of Phago-Mixotrophic Mode of Nutrition.</title>
        <authorList>
            <person name="Burns J.A."/>
            <person name="Paasch A."/>
            <person name="Narechania A."/>
            <person name="Kim E."/>
        </authorList>
    </citation>
    <scope>NUCLEOTIDE SEQUENCE [LARGE SCALE GENOMIC DNA]</scope>
    <source>
        <strain evidence="2 3">PLY_AMNH</strain>
    </source>
</reference>
<sequence>MLETFNNVAYGLSGAQPQDSSSECINENTVVVSDTLRTENEDIAHDLVTEMITLVAEGAVAESLLTNVEYSAHNPAVFVEIVSYKVYQQDVVQEEEEEDASSGSHTFMFVAILASVCTALCVAAFALGYLYLKRGRQHPEEERHPLIGPDGQVQYGGTKVKFEKVPFSVVYQDIL</sequence>